<evidence type="ECO:0000313" key="2">
    <source>
        <dbReference type="Proteomes" id="UP001060085"/>
    </source>
</evidence>
<name>A0ACB9ZND5_CATRO</name>
<dbReference type="EMBL" id="CM044708">
    <property type="protein sequence ID" value="KAI5648958.1"/>
    <property type="molecule type" value="Genomic_DNA"/>
</dbReference>
<gene>
    <name evidence="1" type="ORF">M9H77_34963</name>
</gene>
<sequence length="259" mass="29978">MGVILEEEESQGPVLIPPPNFHTVEDNSIYRSGFPEPSNFPFLQSLNLKSVIYLCTEPYPEENLEFLKANEIKLFQFGIDGTKIKVWRCFSWSPLLLLFALVGWNLQCVEVHMIKPLVWSACQMLGECFLNFCLITFLNLQMPATIPKRTITEALKILIDVRNHPVLIHCKRGKHRTGCLVGCFRKLQNWCLSSVLEEYKHFAGTKSRATDLLFLEKYDVSCLRQSLQTLIYQYQGYGSKKRRLLYKEEFVQKSSIKSV</sequence>
<accession>A0ACB9ZND5</accession>
<dbReference type="Proteomes" id="UP001060085">
    <property type="component" value="Linkage Group LG08"/>
</dbReference>
<comment type="caution">
    <text evidence="1">The sequence shown here is derived from an EMBL/GenBank/DDBJ whole genome shotgun (WGS) entry which is preliminary data.</text>
</comment>
<evidence type="ECO:0000313" key="1">
    <source>
        <dbReference type="EMBL" id="KAI5648958.1"/>
    </source>
</evidence>
<proteinExistence type="predicted"/>
<protein>
    <submittedName>
        <fullName evidence="1">Uncharacterized protein</fullName>
    </submittedName>
</protein>
<keyword evidence="2" id="KW-1185">Reference proteome</keyword>
<organism evidence="1 2">
    <name type="scientific">Catharanthus roseus</name>
    <name type="common">Madagascar periwinkle</name>
    <name type="synonym">Vinca rosea</name>
    <dbReference type="NCBI Taxonomy" id="4058"/>
    <lineage>
        <taxon>Eukaryota</taxon>
        <taxon>Viridiplantae</taxon>
        <taxon>Streptophyta</taxon>
        <taxon>Embryophyta</taxon>
        <taxon>Tracheophyta</taxon>
        <taxon>Spermatophyta</taxon>
        <taxon>Magnoliopsida</taxon>
        <taxon>eudicotyledons</taxon>
        <taxon>Gunneridae</taxon>
        <taxon>Pentapetalae</taxon>
        <taxon>asterids</taxon>
        <taxon>lamiids</taxon>
        <taxon>Gentianales</taxon>
        <taxon>Apocynaceae</taxon>
        <taxon>Rauvolfioideae</taxon>
        <taxon>Vinceae</taxon>
        <taxon>Catharanthinae</taxon>
        <taxon>Catharanthus</taxon>
    </lineage>
</organism>
<reference evidence="2" key="1">
    <citation type="journal article" date="2023" name="Nat. Plants">
        <title>Single-cell RNA sequencing provides a high-resolution roadmap for understanding the multicellular compartmentation of specialized metabolism.</title>
        <authorList>
            <person name="Sun S."/>
            <person name="Shen X."/>
            <person name="Li Y."/>
            <person name="Li Y."/>
            <person name="Wang S."/>
            <person name="Li R."/>
            <person name="Zhang H."/>
            <person name="Shen G."/>
            <person name="Guo B."/>
            <person name="Wei J."/>
            <person name="Xu J."/>
            <person name="St-Pierre B."/>
            <person name="Chen S."/>
            <person name="Sun C."/>
        </authorList>
    </citation>
    <scope>NUCLEOTIDE SEQUENCE [LARGE SCALE GENOMIC DNA]</scope>
</reference>